<organism evidence="1">
    <name type="scientific">Tanacetum cinerariifolium</name>
    <name type="common">Dalmatian daisy</name>
    <name type="synonym">Chrysanthemum cinerariifolium</name>
    <dbReference type="NCBI Taxonomy" id="118510"/>
    <lineage>
        <taxon>Eukaryota</taxon>
        <taxon>Viridiplantae</taxon>
        <taxon>Streptophyta</taxon>
        <taxon>Embryophyta</taxon>
        <taxon>Tracheophyta</taxon>
        <taxon>Spermatophyta</taxon>
        <taxon>Magnoliopsida</taxon>
        <taxon>eudicotyledons</taxon>
        <taxon>Gunneridae</taxon>
        <taxon>Pentapetalae</taxon>
        <taxon>asterids</taxon>
        <taxon>campanulids</taxon>
        <taxon>Asterales</taxon>
        <taxon>Asteraceae</taxon>
        <taxon>Asteroideae</taxon>
        <taxon>Anthemideae</taxon>
        <taxon>Anthemidinae</taxon>
        <taxon>Tanacetum</taxon>
    </lineage>
</organism>
<name>A0A699UZ40_TANCI</name>
<gene>
    <name evidence="1" type="ORF">Tci_898880</name>
</gene>
<feature type="non-terminal residue" evidence="1">
    <location>
        <position position="1"/>
    </location>
</feature>
<protein>
    <submittedName>
        <fullName evidence="1">Uncharacterized protein</fullName>
    </submittedName>
</protein>
<evidence type="ECO:0000313" key="1">
    <source>
        <dbReference type="EMBL" id="GFD26911.1"/>
    </source>
</evidence>
<comment type="caution">
    <text evidence="1">The sequence shown here is derived from an EMBL/GenBank/DDBJ whole genome shotgun (WGS) entry which is preliminary data.</text>
</comment>
<dbReference type="EMBL" id="BKCJ011372655">
    <property type="protein sequence ID" value="GFD26911.1"/>
    <property type="molecule type" value="Genomic_DNA"/>
</dbReference>
<sequence length="136" mass="14077">VEAGGVALVAVEIQQAFLIKITSREVQLRIVGAARNAYLVVLLEAGVQQLVGPVGVLLVVDGVELRGRKYLAVVGRAGPGAYRPEGFTPKIDVLRPTHKFAVAGYFGNAGVGVEREPRLAAGAALGSNDNHAVGPA</sequence>
<proteinExistence type="predicted"/>
<dbReference type="AlphaFoldDB" id="A0A699UZ40"/>
<reference evidence="1" key="1">
    <citation type="journal article" date="2019" name="Sci. Rep.">
        <title>Draft genome of Tanacetum cinerariifolium, the natural source of mosquito coil.</title>
        <authorList>
            <person name="Yamashiro T."/>
            <person name="Shiraishi A."/>
            <person name="Satake H."/>
            <person name="Nakayama K."/>
        </authorList>
    </citation>
    <scope>NUCLEOTIDE SEQUENCE</scope>
</reference>
<accession>A0A699UZ40</accession>